<reference evidence="1" key="1">
    <citation type="submission" date="2018-05" db="EMBL/GenBank/DDBJ databases">
        <authorList>
            <person name="Lanie J.A."/>
            <person name="Ng W.-L."/>
            <person name="Kazmierczak K.M."/>
            <person name="Andrzejewski T.M."/>
            <person name="Davidsen T.M."/>
            <person name="Wayne K.J."/>
            <person name="Tettelin H."/>
            <person name="Glass J.I."/>
            <person name="Rusch D."/>
            <person name="Podicherti R."/>
            <person name="Tsui H.-C.T."/>
            <person name="Winkler M.E."/>
        </authorList>
    </citation>
    <scope>NUCLEOTIDE SEQUENCE</scope>
</reference>
<feature type="non-terminal residue" evidence="1">
    <location>
        <position position="1"/>
    </location>
</feature>
<accession>A0A382Z3S1</accession>
<protein>
    <submittedName>
        <fullName evidence="1">Uncharacterized protein</fullName>
    </submittedName>
</protein>
<sequence>VNTRIIVHIIAGVKWEIAYIKRHTMASISWRLCPKIWHCAVVEAYVFRLNDQKRAEYLNVKM</sequence>
<name>A0A382Z3S1_9ZZZZ</name>
<dbReference type="EMBL" id="UINC01180784">
    <property type="protein sequence ID" value="SVD90152.1"/>
    <property type="molecule type" value="Genomic_DNA"/>
</dbReference>
<gene>
    <name evidence="1" type="ORF">METZ01_LOCUS443006</name>
</gene>
<dbReference type="AlphaFoldDB" id="A0A382Z3S1"/>
<proteinExistence type="predicted"/>
<evidence type="ECO:0000313" key="1">
    <source>
        <dbReference type="EMBL" id="SVD90152.1"/>
    </source>
</evidence>
<organism evidence="1">
    <name type="scientific">marine metagenome</name>
    <dbReference type="NCBI Taxonomy" id="408172"/>
    <lineage>
        <taxon>unclassified sequences</taxon>
        <taxon>metagenomes</taxon>
        <taxon>ecological metagenomes</taxon>
    </lineage>
</organism>